<dbReference type="NCBIfam" id="TIGR02675">
    <property type="entry name" value="tape_meas_nterm"/>
    <property type="match status" value="1"/>
</dbReference>
<sequence length="1037" mass="109972">MATQDLEKLVVQMSAEFRGYQNQMAKISGITARSMRKIEKRAADMDRRLSNVGRNAFRGLLYSSTALGSALSVREVARYADAWTGAKNSLSVAGVVGEKQVGVLNSLFDAAQKNSAPITALADLFGKAAQANDNLGQSQESLLDFTEGVATSLKVEGKSAQQASGALTQLGQLLGQARVQAEEFNSINEGARPILIAVANGLDEAGGSVSRLKQLVNDGKVSGRQFFEAFQRGLPTIEKMAENATQTIAQGYTRINNALTRYIGETDESWSASQRLVAGLNALADNFDQTADTVLALAGVIAGALVGRSLTGMIRTLGLSGAALVRFAAAVRTATSVSGLATAFGGLSAAAGPIGLLLGGTVAIALMEYSKRSAEAKAQTELVNAELKRLGLISEDIAPKVDGVTEAIDDLTDGERYRKIKSLADEYDRLSKTGEGFFGWFRDDDTLGGVIDKAKELTHQFERGSVDLNAVFGIQDMARDLERGRVGFQDVINRMREIRATEVSQPVADLAYQVEQTAQKLQSLEGAKAASEVNDLNRELQQARDSLLDFSQAMPISLDQREAIADIIDDFDGTKEGAAEARRALQEMADANPDAAGYVAKLAPIFGMLQKLVDKSREFMTLLDTVNVSQSGDLSERQVSAYTGYSDARREGEAMLQVGEAYAAQLDRENSLTKEALALENEKAKIRKQLEADGGFLPDDRIEQLARSSLEANERRNASGKSAGGGGDDEYTSAIEMMMQRKAALEAETAAQASLNPFVDDYGYALEKARASHDLLVQAEKAGLEITPALRADIERLADGYATAAAEAEKAAASNYRLYQSIDDVKQTGKDAMGGFISDLVAGESAADALGNALGRIGDKLLDLSLNTLFGTGPGIGDFLTALSGLGRANGGAVHAARGGRIDATGGGKLTGPGGPRGDRIPAWLSDGEHVINARAARANRPLLEAINSGKALKLADGGLVGRFRMPTLPSMQGVRQAGTANTAINLGGVNITMPEGTNASDAQAVGAEVSRQLDKFSRFVLPGRIQEIQRNPNRVG</sequence>
<accession>A0ABV2IGU1</accession>
<name>A0ABV2IGU1_9HYPH</name>
<gene>
    <name evidence="4" type="ORF">ABID12_003772</name>
</gene>
<comment type="caution">
    <text evidence="4">The sequence shown here is derived from an EMBL/GenBank/DDBJ whole genome shotgun (WGS) entry which is preliminary data.</text>
</comment>
<dbReference type="EMBL" id="JBEPLY010000017">
    <property type="protein sequence ID" value="MET3601809.1"/>
    <property type="molecule type" value="Genomic_DNA"/>
</dbReference>
<evidence type="ECO:0000256" key="2">
    <source>
        <dbReference type="SAM" id="MobiDB-lite"/>
    </source>
</evidence>
<protein>
    <submittedName>
        <fullName evidence="4">Tape measure domain-containing protein</fullName>
    </submittedName>
</protein>
<keyword evidence="1" id="KW-0175">Coiled coil</keyword>
<keyword evidence="5" id="KW-1185">Reference proteome</keyword>
<evidence type="ECO:0000313" key="5">
    <source>
        <dbReference type="Proteomes" id="UP001549164"/>
    </source>
</evidence>
<dbReference type="Pfam" id="PF20155">
    <property type="entry name" value="TMP_3"/>
    <property type="match status" value="1"/>
</dbReference>
<reference evidence="4 5" key="1">
    <citation type="submission" date="2024-06" db="EMBL/GenBank/DDBJ databases">
        <title>Genomic Encyclopedia of Type Strains, Phase IV (KMG-IV): sequencing the most valuable type-strain genomes for metagenomic binning, comparative biology and taxonomic classification.</title>
        <authorList>
            <person name="Goeker M."/>
        </authorList>
    </citation>
    <scope>NUCLEOTIDE SEQUENCE [LARGE SCALE GENOMIC DNA]</scope>
    <source>
        <strain evidence="4 5">DSM 28102</strain>
    </source>
</reference>
<dbReference type="RefSeq" id="WP_354435615.1">
    <property type="nucleotide sequence ID" value="NZ_JBEPLY010000017.1"/>
</dbReference>
<feature type="region of interest" description="Disordered" evidence="2">
    <location>
        <begin position="708"/>
        <end position="730"/>
    </location>
</feature>
<dbReference type="InterPro" id="IPR013491">
    <property type="entry name" value="Tape_meas_N"/>
</dbReference>
<evidence type="ECO:0000313" key="4">
    <source>
        <dbReference type="EMBL" id="MET3601809.1"/>
    </source>
</evidence>
<organism evidence="4 5">
    <name type="scientific">Martelella mangrovi</name>
    <dbReference type="NCBI Taxonomy" id="1397477"/>
    <lineage>
        <taxon>Bacteria</taxon>
        <taxon>Pseudomonadati</taxon>
        <taxon>Pseudomonadota</taxon>
        <taxon>Alphaproteobacteria</taxon>
        <taxon>Hyphomicrobiales</taxon>
        <taxon>Aurantimonadaceae</taxon>
        <taxon>Martelella</taxon>
    </lineage>
</organism>
<feature type="domain" description="Tape measure protein N-terminal" evidence="3">
    <location>
        <begin position="74"/>
        <end position="268"/>
    </location>
</feature>
<evidence type="ECO:0000256" key="1">
    <source>
        <dbReference type="SAM" id="Coils"/>
    </source>
</evidence>
<evidence type="ECO:0000259" key="3">
    <source>
        <dbReference type="Pfam" id="PF20155"/>
    </source>
</evidence>
<feature type="coiled-coil region" evidence="1">
    <location>
        <begin position="526"/>
        <end position="553"/>
    </location>
</feature>
<dbReference type="Proteomes" id="UP001549164">
    <property type="component" value="Unassembled WGS sequence"/>
</dbReference>
<proteinExistence type="predicted"/>